<name>A0A5C6X373_9DELT</name>
<dbReference type="Pfam" id="PF03283">
    <property type="entry name" value="PAE"/>
    <property type="match status" value="1"/>
</dbReference>
<organism evidence="2 3">
    <name type="scientific">Lujinxingia vulgaris</name>
    <dbReference type="NCBI Taxonomy" id="2600176"/>
    <lineage>
        <taxon>Bacteria</taxon>
        <taxon>Deltaproteobacteria</taxon>
        <taxon>Bradymonadales</taxon>
        <taxon>Lujinxingiaceae</taxon>
        <taxon>Lujinxingia</taxon>
    </lineage>
</organism>
<dbReference type="GO" id="GO:0016787">
    <property type="term" value="F:hydrolase activity"/>
    <property type="evidence" value="ECO:0007669"/>
    <property type="project" value="InterPro"/>
</dbReference>
<evidence type="ECO:0000256" key="1">
    <source>
        <dbReference type="SAM" id="MobiDB-lite"/>
    </source>
</evidence>
<dbReference type="AlphaFoldDB" id="A0A5C6X373"/>
<comment type="caution">
    <text evidence="2">The sequence shown here is derived from an EMBL/GenBank/DDBJ whole genome shotgun (WGS) entry which is preliminary data.</text>
</comment>
<evidence type="ECO:0000313" key="3">
    <source>
        <dbReference type="Proteomes" id="UP000321046"/>
    </source>
</evidence>
<proteinExistence type="predicted"/>
<reference evidence="2 3" key="1">
    <citation type="submission" date="2019-08" db="EMBL/GenBank/DDBJ databases">
        <title>Bradymonadales sp. TMQ2.</title>
        <authorList>
            <person name="Liang Q."/>
        </authorList>
    </citation>
    <scope>NUCLEOTIDE SEQUENCE [LARGE SCALE GENOMIC DNA]</scope>
    <source>
        <strain evidence="2 3">TMQ2</strain>
    </source>
</reference>
<feature type="region of interest" description="Disordered" evidence="1">
    <location>
        <begin position="49"/>
        <end position="74"/>
    </location>
</feature>
<dbReference type="InterPro" id="IPR004963">
    <property type="entry name" value="PAE/NOTUM"/>
</dbReference>
<feature type="compositionally biased region" description="Low complexity" evidence="1">
    <location>
        <begin position="61"/>
        <end position="74"/>
    </location>
</feature>
<sequence>MSAGWSPFIERGSLARWTMSRPQSSGWRVRVGLWVLSMGLAAGCVPAPGQSGVDSEDDAGAADVGADADPTPTPAEAGWVYQPLEDTFCGGGGPAGLGLNLNEASTDLVIFLNGGGACWDATSCYVLNAAVNIEGEYTAAKFEAEVRPLIASGLFDRDDEANPWPDASYAFVPYCTADLHSGDAIKNHDAFQPQRMVHHKGAVNMARYLAYLSEELPQIERVWMLGASAGGYGATLNFWRVEEAFPGAEAHLLADSAQFVQPGEGRWGIWQNVWEMTLPPECEGCEARADAIPAAVGAAHPDSRIGLLAFEDDSVIAVFFAIGLFDMGARTRALVNDAYSGESMRAFSVASNEHVMLTSWKNRRDKDGEALPEFLRWWVEGE</sequence>
<protein>
    <recommendedName>
        <fullName evidence="4">Pectinacetylesterase</fullName>
    </recommendedName>
</protein>
<dbReference type="OrthoDB" id="9802991at2"/>
<gene>
    <name evidence="2" type="ORF">FRC96_17885</name>
</gene>
<dbReference type="PANTHER" id="PTHR21562:SF83">
    <property type="entry name" value="PECTIN ACETYLESTERASE 4"/>
    <property type="match status" value="1"/>
</dbReference>
<dbReference type="EMBL" id="VOSL01000132">
    <property type="protein sequence ID" value="TXD32333.1"/>
    <property type="molecule type" value="Genomic_DNA"/>
</dbReference>
<dbReference type="Proteomes" id="UP000321046">
    <property type="component" value="Unassembled WGS sequence"/>
</dbReference>
<dbReference type="PANTHER" id="PTHR21562">
    <property type="entry name" value="NOTUM-RELATED"/>
    <property type="match status" value="1"/>
</dbReference>
<evidence type="ECO:0000313" key="2">
    <source>
        <dbReference type="EMBL" id="TXD32333.1"/>
    </source>
</evidence>
<accession>A0A5C6X373</accession>
<evidence type="ECO:0008006" key="4">
    <source>
        <dbReference type="Google" id="ProtNLM"/>
    </source>
</evidence>